<gene>
    <name evidence="3" type="ORF">GPEL0_01r2746</name>
</gene>
<keyword evidence="1" id="KW-1133">Transmembrane helix</keyword>
<keyword evidence="4" id="KW-1185">Reference proteome</keyword>
<dbReference type="RefSeq" id="WP_085813382.1">
    <property type="nucleotide sequence ID" value="NZ_BDQG01000001.1"/>
</dbReference>
<evidence type="ECO:0000313" key="3">
    <source>
        <dbReference type="EMBL" id="GAW67093.1"/>
    </source>
</evidence>
<protein>
    <submittedName>
        <fullName evidence="3">Phosphatase</fullName>
    </submittedName>
</protein>
<dbReference type="EMBL" id="BDQG01000001">
    <property type="protein sequence ID" value="GAW67093.1"/>
    <property type="molecule type" value="Genomic_DNA"/>
</dbReference>
<organism evidence="3 4">
    <name type="scientific">Geoanaerobacter pelophilus</name>
    <dbReference type="NCBI Taxonomy" id="60036"/>
    <lineage>
        <taxon>Bacteria</taxon>
        <taxon>Pseudomonadati</taxon>
        <taxon>Thermodesulfobacteriota</taxon>
        <taxon>Desulfuromonadia</taxon>
        <taxon>Geobacterales</taxon>
        <taxon>Geobacteraceae</taxon>
        <taxon>Geoanaerobacter</taxon>
    </lineage>
</organism>
<feature type="transmembrane region" description="Helical" evidence="1">
    <location>
        <begin position="139"/>
        <end position="158"/>
    </location>
</feature>
<keyword evidence="1" id="KW-0472">Membrane</keyword>
<accession>A0ABQ0MJA5</accession>
<reference evidence="3 4" key="1">
    <citation type="submission" date="2017-04" db="EMBL/GenBank/DDBJ databases">
        <authorList>
            <consortium name="Geobacter pelophilus Genome Sequencing"/>
            <person name="Aoyagi T."/>
            <person name="Koike H."/>
            <person name="Hori T."/>
        </authorList>
    </citation>
    <scope>NUCLEOTIDE SEQUENCE [LARGE SCALE GENOMIC DNA]</scope>
    <source>
        <strain evidence="3 4">Drf2</strain>
    </source>
</reference>
<dbReference type="Pfam" id="PF01569">
    <property type="entry name" value="PAP2"/>
    <property type="match status" value="1"/>
</dbReference>
<dbReference type="Proteomes" id="UP000194153">
    <property type="component" value="Unassembled WGS sequence"/>
</dbReference>
<feature type="transmembrane region" description="Helical" evidence="1">
    <location>
        <begin position="12"/>
        <end position="38"/>
    </location>
</feature>
<name>A0ABQ0MJA5_9BACT</name>
<dbReference type="InterPro" id="IPR036938">
    <property type="entry name" value="PAP2/HPO_sf"/>
</dbReference>
<evidence type="ECO:0000313" key="4">
    <source>
        <dbReference type="Proteomes" id="UP000194153"/>
    </source>
</evidence>
<feature type="transmembrane region" description="Helical" evidence="1">
    <location>
        <begin position="165"/>
        <end position="182"/>
    </location>
</feature>
<feature type="domain" description="Phosphatidic acid phosphatase type 2/haloperoxidase" evidence="2">
    <location>
        <begin position="94"/>
        <end position="204"/>
    </location>
</feature>
<dbReference type="InterPro" id="IPR000326">
    <property type="entry name" value="PAP2/HPO"/>
</dbReference>
<comment type="caution">
    <text evidence="3">The sequence shown here is derived from an EMBL/GenBank/DDBJ whole genome shotgun (WGS) entry which is preliminary data.</text>
</comment>
<dbReference type="SUPFAM" id="SSF48317">
    <property type="entry name" value="Acid phosphatase/Vanadium-dependent haloperoxidase"/>
    <property type="match status" value="1"/>
</dbReference>
<evidence type="ECO:0000256" key="1">
    <source>
        <dbReference type="SAM" id="Phobius"/>
    </source>
</evidence>
<dbReference type="Gene3D" id="1.20.144.10">
    <property type="entry name" value="Phosphatidic acid phosphatase type 2/haloperoxidase"/>
    <property type="match status" value="1"/>
</dbReference>
<feature type="transmembrane region" description="Helical" evidence="1">
    <location>
        <begin position="88"/>
        <end position="111"/>
    </location>
</feature>
<evidence type="ECO:0000259" key="2">
    <source>
        <dbReference type="Pfam" id="PF01569"/>
    </source>
</evidence>
<sequence>MHTSRCGTFQKTLGWGIGAASITMLAIFYFDVPLALFVKNHLYANTSWSKLTSEMPDLLLLVVLLSMLASLSVYLVRSRKGIYDATTFFCYLVLWVAPLSYLAKMVLKIAFGRINTRYWLQHPDHYGFYFFQMRERCDGFPSGHMLVIVAIIAAVWRFYPKTRPFCLLTATLLGCALVATNYHFLSDVIAGTCFGVALEAACCRLLIRDPLQLPCDRC</sequence>
<reference evidence="4" key="2">
    <citation type="submission" date="2017-05" db="EMBL/GenBank/DDBJ databases">
        <title>Draft genome sequence of Geobacter pelophilus, a iron(III)-reducing bacteria.</title>
        <authorList>
            <person name="Aoyagi T."/>
            <person name="Koike H."/>
            <person name="Morita T."/>
            <person name="Sato Y."/>
            <person name="Habe H."/>
            <person name="Hori T."/>
        </authorList>
    </citation>
    <scope>NUCLEOTIDE SEQUENCE [LARGE SCALE GENOMIC DNA]</scope>
    <source>
        <strain evidence="4">Drf2</strain>
    </source>
</reference>
<proteinExistence type="predicted"/>
<keyword evidence="1" id="KW-0812">Transmembrane</keyword>
<feature type="transmembrane region" description="Helical" evidence="1">
    <location>
        <begin position="58"/>
        <end position="76"/>
    </location>
</feature>